<dbReference type="STRING" id="1004156.AYP45_08965"/>
<feature type="region of interest" description="Disordered" evidence="1">
    <location>
        <begin position="39"/>
        <end position="73"/>
    </location>
</feature>
<feature type="region of interest" description="Disordered" evidence="1">
    <location>
        <begin position="1"/>
        <end position="22"/>
    </location>
</feature>
<organism evidence="2 3">
    <name type="scientific">Candidatus Brocadia carolinensis</name>
    <dbReference type="NCBI Taxonomy" id="1004156"/>
    <lineage>
        <taxon>Bacteria</taxon>
        <taxon>Pseudomonadati</taxon>
        <taxon>Planctomycetota</taxon>
        <taxon>Candidatus Brocadiia</taxon>
        <taxon>Candidatus Brocadiales</taxon>
        <taxon>Candidatus Brocadiaceae</taxon>
        <taxon>Candidatus Brocadia</taxon>
    </lineage>
</organism>
<evidence type="ECO:0000256" key="1">
    <source>
        <dbReference type="SAM" id="MobiDB-lite"/>
    </source>
</evidence>
<gene>
    <name evidence="2" type="ORF">AYP45_08965</name>
</gene>
<proteinExistence type="predicted"/>
<evidence type="ECO:0000313" key="2">
    <source>
        <dbReference type="EMBL" id="OOP56473.1"/>
    </source>
</evidence>
<comment type="caution">
    <text evidence="2">The sequence shown here is derived from an EMBL/GenBank/DDBJ whole genome shotgun (WGS) entry which is preliminary data.</text>
</comment>
<dbReference type="Proteomes" id="UP000189681">
    <property type="component" value="Unassembled WGS sequence"/>
</dbReference>
<dbReference type="EMBL" id="AYTS01000079">
    <property type="protein sequence ID" value="OOP56473.1"/>
    <property type="molecule type" value="Genomic_DNA"/>
</dbReference>
<sequence>MNVKEFQSIPTIPPRLRGGKQGGKVTECLITKCTGILITPHNPPVNGGRPGGEAGEGLTHGKTGSDQPKKPGVIRNATDIQGKLFLFVYERHT</sequence>
<name>A0A1V4ATL0_9BACT</name>
<evidence type="ECO:0000313" key="3">
    <source>
        <dbReference type="Proteomes" id="UP000189681"/>
    </source>
</evidence>
<dbReference type="AlphaFoldDB" id="A0A1V4ATL0"/>
<accession>A0A1V4ATL0</accession>
<protein>
    <submittedName>
        <fullName evidence="2">Uncharacterized protein</fullName>
    </submittedName>
</protein>
<reference evidence="2 3" key="1">
    <citation type="journal article" date="2017" name="Water Res.">
        <title>Discovery and metagenomic analysis of an anammox bacterial enrichment related to Candidatus "Brocadia caroliniensis" in a full-scale glycerol-fed nitritation-denitritation separate centrate treatment process.</title>
        <authorList>
            <person name="Park H."/>
            <person name="Brotto A.C."/>
            <person name="van Loosdrecht M.C."/>
            <person name="Chandran K."/>
        </authorList>
    </citation>
    <scope>NUCLEOTIDE SEQUENCE [LARGE SCALE GENOMIC DNA]</scope>
    <source>
        <strain evidence="2">26THWARD</strain>
    </source>
</reference>